<evidence type="ECO:0000256" key="6">
    <source>
        <dbReference type="ARBA" id="ARBA00022692"/>
    </source>
</evidence>
<name>A0A093XGQ9_TALMA</name>
<evidence type="ECO:0000256" key="3">
    <source>
        <dbReference type="ARBA" id="ARBA00022502"/>
    </source>
</evidence>
<evidence type="ECO:0000256" key="10">
    <source>
        <dbReference type="ARBA" id="ARBA00038466"/>
    </source>
</evidence>
<sequence length="494" mass="56031">MWRRTYLLLLLVRIYFALSPSYVHPDEHFQSLEVFAGRIYSYPSQLTWEFTSENPIRSVFPLWPVYGLPMNLLKWFYDETALGSSPPPELIYYILRGVMLVLSFVLEDWAVYELVPTPRYRVPTVVLVASSYVTWTYQTHTFSNSLETLLVTWGPFSFAVLAGCGSLFSAIAILTDTIFYRSSSLIESIRHPVITPLNNLIYNSNSQNLAQHGLHPFYHHFLVNLPQLLGPALVVLVVSLFMKPTIRSATFYNRRAISAISGTMILSAIPHQEPRFLLPCVPLLLTCIRPVKTRPFLVSWIAFNAILGFLMGVYHQGGVVPTQLAMPSIVSSTMAQRTQNDKLNVTVFWWKTYSPPLWLLGDNSELQADIQTRDLMGMRGADMIKEIDSTVPTCPSLLSSSKDRNNLIFLVAPRSATFLDTYTSASASSSSDAPPQLNLTEQWTYPNHLNLDDMDFGDDGFISTIYRVIGRRGLTVCYINEYRWTYVSGFTFLT</sequence>
<keyword evidence="9 11" id="KW-0472">Membrane</keyword>
<evidence type="ECO:0000256" key="1">
    <source>
        <dbReference type="ARBA" id="ARBA00004477"/>
    </source>
</evidence>
<dbReference type="HOGENOM" id="CLU_022957_2_0_1"/>
<dbReference type="AlphaFoldDB" id="A0A093XGQ9"/>
<dbReference type="GO" id="GO:0005789">
    <property type="term" value="C:endoplasmic reticulum membrane"/>
    <property type="evidence" value="ECO:0007669"/>
    <property type="project" value="UniProtKB-SubCell"/>
</dbReference>
<reference key="1">
    <citation type="journal article" date="2014" name="PLoS Genet.">
        <title>Signature Gene Expression Reveals Novel Clues to the Molecular Mechanisms of Dimorphic Transition in Penicillium marneffei.</title>
        <authorList>
            <person name="Yang E."/>
            <person name="Wang G."/>
            <person name="Cai J."/>
            <person name="Woo P.C."/>
            <person name="Lau S.K."/>
            <person name="Yuen K.-Y."/>
            <person name="Chow W.-N."/>
            <person name="Lin X."/>
        </authorList>
    </citation>
    <scope>NUCLEOTIDE SEQUENCE [LARGE SCALE GENOMIC DNA]</scope>
    <source>
        <strain>PM1</strain>
    </source>
</reference>
<feature type="transmembrane region" description="Helical" evidence="11">
    <location>
        <begin position="296"/>
        <end position="314"/>
    </location>
</feature>
<feature type="chain" id="PRO_5001888929" description="Mannosyltransferase" evidence="12">
    <location>
        <begin position="26"/>
        <end position="494"/>
    </location>
</feature>
<comment type="pathway">
    <text evidence="2">Glycolipid biosynthesis; glycosylphosphatidylinositol-anchor biosynthesis.</text>
</comment>
<dbReference type="PANTHER" id="PTHR22760:SF3">
    <property type="entry name" value="GPI MANNOSYLTRANSFERASE 4"/>
    <property type="match status" value="1"/>
</dbReference>
<dbReference type="GO" id="GO:0006506">
    <property type="term" value="P:GPI anchor biosynthetic process"/>
    <property type="evidence" value="ECO:0007669"/>
    <property type="project" value="UniProtKB-KW"/>
</dbReference>
<reference evidence="13" key="2">
    <citation type="journal article" date="2014" name="PLoS Genet.">
        <title>Signature gene expression reveals novel clues to the molecular mechanisms of dimorphic transition in Penicillium marneffei.</title>
        <authorList>
            <person name="Yang E."/>
            <person name="Wang G."/>
            <person name="Cai J."/>
            <person name="Woo P.C."/>
            <person name="Lau S.K."/>
            <person name="Yuen K.-Y."/>
            <person name="Chow W.-N."/>
            <person name="Lin X."/>
        </authorList>
    </citation>
    <scope>NUCLEOTIDE SEQUENCE</scope>
    <source>
        <strain evidence="13">PM1</strain>
    </source>
</reference>
<keyword evidence="6 11" id="KW-0812">Transmembrane</keyword>
<comment type="similarity">
    <text evidence="10">Belongs to the glycosyltransferase 22 family. PIGZ subfamily.</text>
</comment>
<evidence type="ECO:0000256" key="11">
    <source>
        <dbReference type="RuleBase" id="RU363075"/>
    </source>
</evidence>
<dbReference type="Pfam" id="PF03901">
    <property type="entry name" value="Glyco_transf_22"/>
    <property type="match status" value="2"/>
</dbReference>
<accession>A0A093XGQ9</accession>
<evidence type="ECO:0000256" key="8">
    <source>
        <dbReference type="ARBA" id="ARBA00022989"/>
    </source>
</evidence>
<evidence type="ECO:0000256" key="5">
    <source>
        <dbReference type="ARBA" id="ARBA00022679"/>
    </source>
</evidence>
<evidence type="ECO:0000256" key="7">
    <source>
        <dbReference type="ARBA" id="ARBA00022824"/>
    </source>
</evidence>
<evidence type="ECO:0000313" key="13">
    <source>
        <dbReference type="EMBL" id="KFX44408.1"/>
    </source>
</evidence>
<keyword evidence="7 11" id="KW-0256">Endoplasmic reticulum</keyword>
<comment type="caution">
    <text evidence="11">Lacks conserved residue(s) required for the propagation of feature annotation.</text>
</comment>
<evidence type="ECO:0000256" key="4">
    <source>
        <dbReference type="ARBA" id="ARBA00022676"/>
    </source>
</evidence>
<organism evidence="13">
    <name type="scientific">Talaromyces marneffei PM1</name>
    <dbReference type="NCBI Taxonomy" id="1077442"/>
    <lineage>
        <taxon>Eukaryota</taxon>
        <taxon>Fungi</taxon>
        <taxon>Dikarya</taxon>
        <taxon>Ascomycota</taxon>
        <taxon>Pezizomycotina</taxon>
        <taxon>Eurotiomycetes</taxon>
        <taxon>Eurotiomycetidae</taxon>
        <taxon>Eurotiales</taxon>
        <taxon>Trichocomaceae</taxon>
        <taxon>Talaromyces</taxon>
        <taxon>Talaromyces sect. Talaromyces</taxon>
    </lineage>
</organism>
<evidence type="ECO:0000256" key="9">
    <source>
        <dbReference type="ARBA" id="ARBA00023136"/>
    </source>
</evidence>
<keyword evidence="8 11" id="KW-1133">Transmembrane helix</keyword>
<dbReference type="InterPro" id="IPR005599">
    <property type="entry name" value="GPI_mannosylTrfase"/>
</dbReference>
<protein>
    <recommendedName>
        <fullName evidence="11">Mannosyltransferase</fullName>
        <ecNumber evidence="11">2.4.1.-</ecNumber>
    </recommendedName>
</protein>
<keyword evidence="5 13" id="KW-0808">Transferase</keyword>
<comment type="subcellular location">
    <subcellularLocation>
        <location evidence="1 11">Endoplasmic reticulum membrane</location>
        <topology evidence="1 11">Multi-pass membrane protein</topology>
    </subcellularLocation>
</comment>
<evidence type="ECO:0000256" key="2">
    <source>
        <dbReference type="ARBA" id="ARBA00004687"/>
    </source>
</evidence>
<dbReference type="PANTHER" id="PTHR22760">
    <property type="entry name" value="GLYCOSYLTRANSFERASE"/>
    <property type="match status" value="1"/>
</dbReference>
<feature type="signal peptide" evidence="12">
    <location>
        <begin position="1"/>
        <end position="25"/>
    </location>
</feature>
<gene>
    <name evidence="13" type="ORF">GQ26_0280130</name>
</gene>
<comment type="caution">
    <text evidence="13">The sequence shown here is derived from an EMBL/GenBank/DDBJ whole genome shotgun (WGS) entry which is preliminary data.</text>
</comment>
<proteinExistence type="inferred from homology"/>
<dbReference type="EMBL" id="JPOX01000028">
    <property type="protein sequence ID" value="KFX44408.1"/>
    <property type="molecule type" value="Genomic_DNA"/>
</dbReference>
<dbReference type="GO" id="GO:0000026">
    <property type="term" value="F:alpha-1,2-mannosyltransferase activity"/>
    <property type="evidence" value="ECO:0007669"/>
    <property type="project" value="TreeGrafter"/>
</dbReference>
<feature type="transmembrane region" description="Helical" evidence="11">
    <location>
        <begin position="158"/>
        <end position="180"/>
    </location>
</feature>
<keyword evidence="4 11" id="KW-0328">Glycosyltransferase</keyword>
<dbReference type="EC" id="2.4.1.-" evidence="11"/>
<evidence type="ECO:0000256" key="12">
    <source>
        <dbReference type="SAM" id="SignalP"/>
    </source>
</evidence>
<keyword evidence="3" id="KW-0337">GPI-anchor biosynthesis</keyword>
<keyword evidence="12" id="KW-0732">Signal</keyword>